<feature type="compositionally biased region" description="Basic and acidic residues" evidence="1">
    <location>
        <begin position="1"/>
        <end position="23"/>
    </location>
</feature>
<keyword evidence="5" id="KW-1185">Reference proteome</keyword>
<reference evidence="2" key="1">
    <citation type="submission" date="2021-02" db="EMBL/GenBank/DDBJ databases">
        <authorList>
            <person name="Nowell W R."/>
        </authorList>
    </citation>
    <scope>NUCLEOTIDE SEQUENCE</scope>
</reference>
<dbReference type="AlphaFoldDB" id="A0A815DQ55"/>
<feature type="region of interest" description="Disordered" evidence="1">
    <location>
        <begin position="1"/>
        <end position="41"/>
    </location>
</feature>
<name>A0A815DQ55_9BILA</name>
<evidence type="ECO:0000313" key="3">
    <source>
        <dbReference type="EMBL" id="CAF1576507.1"/>
    </source>
</evidence>
<comment type="caution">
    <text evidence="2">The sequence shown here is derived from an EMBL/GenBank/DDBJ whole genome shotgun (WGS) entry which is preliminary data.</text>
</comment>
<organism evidence="2 4">
    <name type="scientific">Rotaria sordida</name>
    <dbReference type="NCBI Taxonomy" id="392033"/>
    <lineage>
        <taxon>Eukaryota</taxon>
        <taxon>Metazoa</taxon>
        <taxon>Spiralia</taxon>
        <taxon>Gnathifera</taxon>
        <taxon>Rotifera</taxon>
        <taxon>Eurotatoria</taxon>
        <taxon>Bdelloidea</taxon>
        <taxon>Philodinida</taxon>
        <taxon>Philodinidae</taxon>
        <taxon>Rotaria</taxon>
    </lineage>
</organism>
<feature type="region of interest" description="Disordered" evidence="1">
    <location>
        <begin position="234"/>
        <end position="255"/>
    </location>
</feature>
<evidence type="ECO:0000313" key="4">
    <source>
        <dbReference type="Proteomes" id="UP000663854"/>
    </source>
</evidence>
<dbReference type="EMBL" id="CAJNOL010003885">
    <property type="protein sequence ID" value="CAF1576507.1"/>
    <property type="molecule type" value="Genomic_DNA"/>
</dbReference>
<evidence type="ECO:0000313" key="2">
    <source>
        <dbReference type="EMBL" id="CAF1304565.1"/>
    </source>
</evidence>
<evidence type="ECO:0008006" key="6">
    <source>
        <dbReference type="Google" id="ProtNLM"/>
    </source>
</evidence>
<proteinExistence type="predicted"/>
<sequence length="255" mass="29497">MSETRKLTESSDRYESEQIKDKLVPTTSAEHPDSDTSKKNRTKFEDLPNEFCYDVFNYFHAHELFYTFYGINSRYDRLVTTARLKIDLHELSKSSFIRCCEWLDANVAPQQVVSITLSNEHAVGLIRLFDSIYDFADMFPNIESVELMVERASSIKAMVEVLFSKKKLKRLRKHISFQIICDGFTELLPININGRNETEREQWPCNNIYTHCNGLWNCLNDEDELDCDLSSPSSSSSNCSSDQHQCASPDINQFI</sequence>
<protein>
    <recommendedName>
        <fullName evidence="6">F-box domain-containing protein</fullName>
    </recommendedName>
</protein>
<accession>A0A815DQ55</accession>
<evidence type="ECO:0000313" key="5">
    <source>
        <dbReference type="Proteomes" id="UP000663870"/>
    </source>
</evidence>
<dbReference type="Proteomes" id="UP000663870">
    <property type="component" value="Unassembled WGS sequence"/>
</dbReference>
<evidence type="ECO:0000256" key="1">
    <source>
        <dbReference type="SAM" id="MobiDB-lite"/>
    </source>
</evidence>
<gene>
    <name evidence="3" type="ORF">JXQ802_LOCUS45744</name>
    <name evidence="2" type="ORF">PYM288_LOCUS30093</name>
</gene>
<feature type="compositionally biased region" description="Basic and acidic residues" evidence="1">
    <location>
        <begin position="30"/>
        <end position="41"/>
    </location>
</feature>
<dbReference type="EMBL" id="CAJNOH010002650">
    <property type="protein sequence ID" value="CAF1304565.1"/>
    <property type="molecule type" value="Genomic_DNA"/>
</dbReference>
<dbReference type="Proteomes" id="UP000663854">
    <property type="component" value="Unassembled WGS sequence"/>
</dbReference>
<feature type="compositionally biased region" description="Polar residues" evidence="1">
    <location>
        <begin position="243"/>
        <end position="255"/>
    </location>
</feature>